<proteinExistence type="predicted"/>
<protein>
    <submittedName>
        <fullName evidence="1">UDP-N-acetyl-D-mannosaminuronic acid transferase (WecB/TagA/CpsF family)</fullName>
    </submittedName>
</protein>
<dbReference type="Proteomes" id="UP001241472">
    <property type="component" value="Unassembled WGS sequence"/>
</dbReference>
<name>A0ABT9PTG0_9HYPH</name>
<organism evidence="1 2">
    <name type="scientific">Neorhizobium huautlense</name>
    <dbReference type="NCBI Taxonomy" id="67774"/>
    <lineage>
        <taxon>Bacteria</taxon>
        <taxon>Pseudomonadati</taxon>
        <taxon>Pseudomonadota</taxon>
        <taxon>Alphaproteobacteria</taxon>
        <taxon>Hyphomicrobiales</taxon>
        <taxon>Rhizobiaceae</taxon>
        <taxon>Rhizobium/Agrobacterium group</taxon>
        <taxon>Neorhizobium</taxon>
    </lineage>
</organism>
<evidence type="ECO:0000313" key="2">
    <source>
        <dbReference type="Proteomes" id="UP001241472"/>
    </source>
</evidence>
<reference evidence="1 2" key="1">
    <citation type="submission" date="2023-07" db="EMBL/GenBank/DDBJ databases">
        <title>Sorghum-associated microbial communities from plants grown in Nebraska, USA.</title>
        <authorList>
            <person name="Schachtman D."/>
        </authorList>
    </citation>
    <scope>NUCLEOTIDE SEQUENCE [LARGE SCALE GENOMIC DNA]</scope>
    <source>
        <strain evidence="1 2">DS1307</strain>
    </source>
</reference>
<evidence type="ECO:0000313" key="1">
    <source>
        <dbReference type="EMBL" id="MDP9837742.1"/>
    </source>
</evidence>
<keyword evidence="1" id="KW-0808">Transferase</keyword>
<dbReference type="EMBL" id="JAUSRF010000007">
    <property type="protein sequence ID" value="MDP9837742.1"/>
    <property type="molecule type" value="Genomic_DNA"/>
</dbReference>
<comment type="caution">
    <text evidence="1">The sequence shown here is derived from an EMBL/GenBank/DDBJ whole genome shotgun (WGS) entry which is preliminary data.</text>
</comment>
<keyword evidence="2" id="KW-1185">Reference proteome</keyword>
<accession>A0ABT9PTG0</accession>
<gene>
    <name evidence="1" type="ORF">J2T09_002499</name>
</gene>
<dbReference type="RefSeq" id="WP_306834760.1">
    <property type="nucleotide sequence ID" value="NZ_JAUSRF010000007.1"/>
</dbReference>
<dbReference type="GO" id="GO:0016740">
    <property type="term" value="F:transferase activity"/>
    <property type="evidence" value="ECO:0007669"/>
    <property type="project" value="UniProtKB-KW"/>
</dbReference>
<sequence>MAPVPYPNSRPASFSLLSRLETRGEWAGFGQPEGLRRLFGVNICDMGWNEALTYVETISNLRLNARALSFVDGRTTLRLSTSAESRAVLGNRILLPASRTLAFAARLKADGPLKTSFEAGAFVDALLTYVPQCRVALVGVNAARLDATRERLSAHAPWHAFSVLSAVNLGSGIAGAPDLVIADALGYDEELRFEQALSLRHNGLIIMAGGAFDRRNS</sequence>